<sequence length="526" mass="55873">MTRSRSPHTSRPSLHQCSGLHAGEGRMPAPPPLHAPAELDFPRASAALRAMVVSSVRLRDMRFHTSADLSGSDARSKDPDYSCVYAEVSFSRSADPSGQWGSREVVGVGIAFSLGRGNELVLQAAQLLSRGLRGLSLGELADNFAAAWRRIVGADDGQLVWMGPERGVVHMASASLVNAAWDAWAKYEGLPLWRLVASLPAAQLAAAIDLTGIKDALGSAADVAASLEAHGAAVAERVAELERTGVACYTTATGWAGYSDAKVEELVQANLALGFTRFKMKVGLGREADLRRARLMRAALDAFAASRAAAGAACAAAAEEDPVELMMDANSVWEVDEAVAEMHALAPLKPRWIEEPISPDDVVGQGAIAGALRAHGIAVASGEQCQNKVMMKQFLELGLGVCQADAVKMGGLNEWLACALLARRKGVPMCPHAGGVGLCNMAPHLSCIDYAVVSGERTGRVTEYVDHLQEHFERPLSLLRGGRYAAPTAPGWGLDMKAESLAAYEWPTGSYWASRPDHFDCAGTPW</sequence>
<dbReference type="InterPro" id="IPR036849">
    <property type="entry name" value="Enolase-like_C_sf"/>
</dbReference>
<protein>
    <recommendedName>
        <fullName evidence="5">Mandelate racemase/muconate lactonizing enzyme C-terminal domain-containing protein</fullName>
    </recommendedName>
</protein>
<comment type="caution">
    <text evidence="6">The sequence shown here is derived from an EMBL/GenBank/DDBJ whole genome shotgun (WGS) entry which is preliminary data.</text>
</comment>
<proteinExistence type="predicted"/>
<dbReference type="PANTHER" id="PTHR13794">
    <property type="entry name" value="ENOLASE SUPERFAMILY, MANDELATE RACEMASE"/>
    <property type="match status" value="1"/>
</dbReference>
<evidence type="ECO:0000259" key="5">
    <source>
        <dbReference type="SMART" id="SM00922"/>
    </source>
</evidence>
<keyword evidence="3" id="KW-0460">Magnesium</keyword>
<dbReference type="PANTHER" id="PTHR13794:SF58">
    <property type="entry name" value="MITOCHONDRIAL ENOLASE SUPERFAMILY MEMBER 1"/>
    <property type="match status" value="1"/>
</dbReference>
<accession>A0ABN9XW45</accession>
<dbReference type="InterPro" id="IPR029065">
    <property type="entry name" value="Enolase_C-like"/>
</dbReference>
<comment type="cofactor">
    <cofactor evidence="1">
        <name>Mg(2+)</name>
        <dbReference type="ChEBI" id="CHEBI:18420"/>
    </cofactor>
</comment>
<dbReference type="SMART" id="SM00922">
    <property type="entry name" value="MR_MLE"/>
    <property type="match status" value="1"/>
</dbReference>
<evidence type="ECO:0000256" key="3">
    <source>
        <dbReference type="ARBA" id="ARBA00022842"/>
    </source>
</evidence>
<evidence type="ECO:0000256" key="2">
    <source>
        <dbReference type="ARBA" id="ARBA00022723"/>
    </source>
</evidence>
<dbReference type="InterPro" id="IPR013342">
    <property type="entry name" value="Mandelate_racemase_C"/>
</dbReference>
<dbReference type="SFLD" id="SFLDS00001">
    <property type="entry name" value="Enolase"/>
    <property type="match status" value="1"/>
</dbReference>
<dbReference type="Pfam" id="PF13378">
    <property type="entry name" value="MR_MLE_C"/>
    <property type="match status" value="1"/>
</dbReference>
<dbReference type="Proteomes" id="UP001189429">
    <property type="component" value="Unassembled WGS sequence"/>
</dbReference>
<dbReference type="InterPro" id="IPR018110">
    <property type="entry name" value="Mandel_Rmase/mucon_lact_enz_CS"/>
</dbReference>
<dbReference type="Gene3D" id="3.30.390.10">
    <property type="entry name" value="Enolase-like, N-terminal domain"/>
    <property type="match status" value="1"/>
</dbReference>
<feature type="region of interest" description="Disordered" evidence="4">
    <location>
        <begin position="1"/>
        <end position="36"/>
    </location>
</feature>
<keyword evidence="7" id="KW-1185">Reference proteome</keyword>
<gene>
    <name evidence="6" type="ORF">PCOR1329_LOCUS79065</name>
</gene>
<evidence type="ECO:0000313" key="7">
    <source>
        <dbReference type="Proteomes" id="UP001189429"/>
    </source>
</evidence>
<dbReference type="SUPFAM" id="SSF54826">
    <property type="entry name" value="Enolase N-terminal domain-like"/>
    <property type="match status" value="1"/>
</dbReference>
<dbReference type="InterPro" id="IPR029017">
    <property type="entry name" value="Enolase-like_N"/>
</dbReference>
<organism evidence="6 7">
    <name type="scientific">Prorocentrum cordatum</name>
    <dbReference type="NCBI Taxonomy" id="2364126"/>
    <lineage>
        <taxon>Eukaryota</taxon>
        <taxon>Sar</taxon>
        <taxon>Alveolata</taxon>
        <taxon>Dinophyceae</taxon>
        <taxon>Prorocentrales</taxon>
        <taxon>Prorocentraceae</taxon>
        <taxon>Prorocentrum</taxon>
    </lineage>
</organism>
<dbReference type="PROSITE" id="PS00909">
    <property type="entry name" value="MR_MLE_2"/>
    <property type="match status" value="1"/>
</dbReference>
<dbReference type="EMBL" id="CAUYUJ010021071">
    <property type="protein sequence ID" value="CAK0902462.1"/>
    <property type="molecule type" value="Genomic_DNA"/>
</dbReference>
<evidence type="ECO:0000313" key="6">
    <source>
        <dbReference type="EMBL" id="CAK0902462.1"/>
    </source>
</evidence>
<dbReference type="SUPFAM" id="SSF51604">
    <property type="entry name" value="Enolase C-terminal domain-like"/>
    <property type="match status" value="1"/>
</dbReference>
<feature type="domain" description="Mandelate racemase/muconate lactonizing enzyme C-terminal" evidence="5">
    <location>
        <begin position="260"/>
        <end position="375"/>
    </location>
</feature>
<evidence type="ECO:0000256" key="1">
    <source>
        <dbReference type="ARBA" id="ARBA00001946"/>
    </source>
</evidence>
<evidence type="ECO:0000256" key="4">
    <source>
        <dbReference type="SAM" id="MobiDB-lite"/>
    </source>
</evidence>
<name>A0ABN9XW45_9DINO</name>
<dbReference type="InterPro" id="IPR046945">
    <property type="entry name" value="RHMD-like"/>
</dbReference>
<reference evidence="6" key="1">
    <citation type="submission" date="2023-10" db="EMBL/GenBank/DDBJ databases">
        <authorList>
            <person name="Chen Y."/>
            <person name="Shah S."/>
            <person name="Dougan E. K."/>
            <person name="Thang M."/>
            <person name="Chan C."/>
        </authorList>
    </citation>
    <scope>NUCLEOTIDE SEQUENCE [LARGE SCALE GENOMIC DNA]</scope>
</reference>
<keyword evidence="2" id="KW-0479">Metal-binding</keyword>
<dbReference type="Gene3D" id="3.20.20.120">
    <property type="entry name" value="Enolase-like C-terminal domain"/>
    <property type="match status" value="1"/>
</dbReference>